<dbReference type="GO" id="GO:0017004">
    <property type="term" value="P:cytochrome complex assembly"/>
    <property type="evidence" value="ECO:0007669"/>
    <property type="project" value="UniProtKB-KW"/>
</dbReference>
<sequence length="1025" mass="114982">MGKKTTPGMMIFKTLASLKLTVLLFAMSIFLVVAGTLAQRFVGNWEVVNDYFRSLIVNIPIRDIMPDNSIFSDSTFSFPFPGGALLGTLVLINLMAAFIATFKFNRKRLGILVIHSGLVLLLAGEFATGILAVESQMLIPEGSYANFSEDIREVELAIVDKSDPVQDLVIPIPQSVLVNSAKNLRPITQANLAENAIAKLPFDIRIDQYLSNAILVPLSEPRLPKDWQNPATYGLGLTEYASFPIPDVTGTDVEQKVNTPSIYLTISNADGRSETLLLFSRFDMPHTFTVGEKVYELSLRFKRLYKPYTIHLTDFRFDRFVGTNIPRNYSSDIILKDPTNNEERPVKIWMNHPLRYRGETFFQSSFTQDEKGTVLQVVDNPGWTVPYISSAIMSLGLLLHFGLMFTKFANRQTQAEKKVKKSPLDESAKLGHLPKKYVIATTIVALLVCTYIYAPLMQKPAQPSDVAKANFARLPVTAEGRVKPMDSFARATMIKLMGKQTFKDEQGNKQDGNTFLLDFITNPQVAVKHKVFRIDNPDIKAMLGVTDDKVKYFSIEQLQPFIEQIVTDAQEANKIPDRQRSLYQNNAIVLASNLSLLADVQAMRTPYLIPPSDQRDWEPITDPITRTIHDKKTDVQESVAYWQNIFSSYAGTYNAESTLAVQSQVSFSQSVNAYTEYLEVKHEPMVAKSNFEFAFNKMQPFYHGIVLYAIVFFLAIFTLVVSLLKHNTDRPRSNFLRFLARTAVVILVITFLLHTFAIASRIYITGRPPVTNLYSSAVFVGWFAIIMAMLMERFFKNLIPTLAASVIGMLTLILAHNLATGDTMQMMQAVLDSNFWLTTHVITITIGYSAVFLAGLFAIIYIVQGVYTKSLTKERARTLTTMIYATTAFALFFSFVGTVLGGIWADQSWGRFWGWDPKENGAVLIVLITALILHARWGGLIQQRGIAVLAIGGNIICAFSWFGTNLLGAGLHSYGFMESGFFWLWIFIASQVAMMSVGMMPIRSWASAPNFLTPKRKPPRIKQPV</sequence>
<dbReference type="Pfam" id="PF01578">
    <property type="entry name" value="Cytochrom_C_asm"/>
    <property type="match status" value="1"/>
</dbReference>
<keyword evidence="5 6" id="KW-0472">Membrane</keyword>
<evidence type="ECO:0000256" key="4">
    <source>
        <dbReference type="ARBA" id="ARBA00022989"/>
    </source>
</evidence>
<feature type="transmembrane region" description="Helical" evidence="6">
    <location>
        <begin position="839"/>
        <end position="863"/>
    </location>
</feature>
<dbReference type="PANTHER" id="PTHR30071:SF1">
    <property type="entry name" value="CYTOCHROME B_B6 PROTEIN-RELATED"/>
    <property type="match status" value="1"/>
</dbReference>
<dbReference type="OrthoDB" id="9814290at2"/>
<feature type="domain" description="Cytochrome c assembly protein" evidence="7">
    <location>
        <begin position="771"/>
        <end position="972"/>
    </location>
</feature>
<dbReference type="Pfam" id="PF05140">
    <property type="entry name" value="ResB"/>
    <property type="match status" value="1"/>
</dbReference>
<feature type="transmembrane region" description="Helical" evidence="6">
    <location>
        <begin position="387"/>
        <end position="408"/>
    </location>
</feature>
<dbReference type="KEGG" id="pcor:KS4_21510"/>
<keyword evidence="4 6" id="KW-1133">Transmembrane helix</keyword>
<keyword evidence="10" id="KW-1185">Reference proteome</keyword>
<dbReference type="RefSeq" id="WP_145077650.1">
    <property type="nucleotide sequence ID" value="NZ_CP036425.1"/>
</dbReference>
<dbReference type="AlphaFoldDB" id="A0A517YV17"/>
<comment type="subcellular location">
    <subcellularLocation>
        <location evidence="1">Membrane</location>
        <topology evidence="1">Multi-pass membrane protein</topology>
    </subcellularLocation>
</comment>
<accession>A0A517YV17</accession>
<evidence type="ECO:0000259" key="7">
    <source>
        <dbReference type="Pfam" id="PF01578"/>
    </source>
</evidence>
<feature type="transmembrane region" description="Helical" evidence="6">
    <location>
        <begin position="945"/>
        <end position="962"/>
    </location>
</feature>
<dbReference type="InterPro" id="IPR002541">
    <property type="entry name" value="Cyt_c_assembly"/>
</dbReference>
<keyword evidence="2 6" id="KW-0812">Transmembrane</keyword>
<feature type="transmembrane region" description="Helical" evidence="6">
    <location>
        <begin position="920"/>
        <end position="938"/>
    </location>
</feature>
<evidence type="ECO:0000256" key="6">
    <source>
        <dbReference type="SAM" id="Phobius"/>
    </source>
</evidence>
<dbReference type="GO" id="GO:0005886">
    <property type="term" value="C:plasma membrane"/>
    <property type="evidence" value="ECO:0007669"/>
    <property type="project" value="TreeGrafter"/>
</dbReference>
<keyword evidence="3" id="KW-0201">Cytochrome c-type biogenesis</keyword>
<dbReference type="GO" id="GO:0020037">
    <property type="term" value="F:heme binding"/>
    <property type="evidence" value="ECO:0007669"/>
    <property type="project" value="InterPro"/>
</dbReference>
<feature type="transmembrane region" description="Helical" evidence="6">
    <location>
        <begin position="744"/>
        <end position="764"/>
    </location>
</feature>
<reference evidence="9 10" key="1">
    <citation type="submission" date="2019-02" db="EMBL/GenBank/DDBJ databases">
        <title>Deep-cultivation of Planctomycetes and their phenomic and genomic characterization uncovers novel biology.</title>
        <authorList>
            <person name="Wiegand S."/>
            <person name="Jogler M."/>
            <person name="Boedeker C."/>
            <person name="Pinto D."/>
            <person name="Vollmers J."/>
            <person name="Rivas-Marin E."/>
            <person name="Kohn T."/>
            <person name="Peeters S.H."/>
            <person name="Heuer A."/>
            <person name="Rast P."/>
            <person name="Oberbeckmann S."/>
            <person name="Bunk B."/>
            <person name="Jeske O."/>
            <person name="Meyerdierks A."/>
            <person name="Storesund J.E."/>
            <person name="Kallscheuer N."/>
            <person name="Luecker S."/>
            <person name="Lage O.M."/>
            <person name="Pohl T."/>
            <person name="Merkel B.J."/>
            <person name="Hornburger P."/>
            <person name="Mueller R.-W."/>
            <person name="Bruemmer F."/>
            <person name="Labrenz M."/>
            <person name="Spormann A.M."/>
            <person name="Op den Camp H."/>
            <person name="Overmann J."/>
            <person name="Amann R."/>
            <person name="Jetten M.S.M."/>
            <person name="Mascher T."/>
            <person name="Medema M.H."/>
            <person name="Devos D.P."/>
            <person name="Kaster A.-K."/>
            <person name="Ovreas L."/>
            <person name="Rohde M."/>
            <person name="Galperin M.Y."/>
            <person name="Jogler C."/>
        </authorList>
    </citation>
    <scope>NUCLEOTIDE SEQUENCE [LARGE SCALE GENOMIC DNA]</scope>
    <source>
        <strain evidence="9 10">KS4</strain>
    </source>
</reference>
<dbReference type="InterPro" id="IPR045062">
    <property type="entry name" value="Cyt_c_biogenesis_CcsA/CcmC"/>
</dbReference>
<evidence type="ECO:0000256" key="2">
    <source>
        <dbReference type="ARBA" id="ARBA00022692"/>
    </source>
</evidence>
<feature type="domain" description="ResB-like" evidence="8">
    <location>
        <begin position="292"/>
        <end position="372"/>
    </location>
</feature>
<dbReference type="InterPro" id="IPR007816">
    <property type="entry name" value="ResB-like_domain"/>
</dbReference>
<feature type="transmembrane region" description="Helical" evidence="6">
    <location>
        <begin position="798"/>
        <end position="819"/>
    </location>
</feature>
<proteinExistence type="predicted"/>
<feature type="transmembrane region" description="Helical" evidence="6">
    <location>
        <begin position="982"/>
        <end position="1002"/>
    </location>
</feature>
<evidence type="ECO:0000313" key="10">
    <source>
        <dbReference type="Proteomes" id="UP000317369"/>
    </source>
</evidence>
<feature type="transmembrane region" description="Helical" evidence="6">
    <location>
        <begin position="770"/>
        <end position="791"/>
    </location>
</feature>
<name>A0A517YV17_9BACT</name>
<feature type="transmembrane region" description="Helical" evidence="6">
    <location>
        <begin position="82"/>
        <end position="102"/>
    </location>
</feature>
<evidence type="ECO:0000313" key="9">
    <source>
        <dbReference type="EMBL" id="QDU34089.1"/>
    </source>
</evidence>
<feature type="transmembrane region" description="Helical" evidence="6">
    <location>
        <begin position="701"/>
        <end position="724"/>
    </location>
</feature>
<evidence type="ECO:0000256" key="5">
    <source>
        <dbReference type="ARBA" id="ARBA00023136"/>
    </source>
</evidence>
<feature type="transmembrane region" description="Helical" evidence="6">
    <location>
        <begin position="109"/>
        <end position="133"/>
    </location>
</feature>
<protein>
    <submittedName>
        <fullName evidence="9">Cytochrome c biogenesis protein CcsA</fullName>
    </submittedName>
</protein>
<feature type="transmembrane region" description="Helical" evidence="6">
    <location>
        <begin position="883"/>
        <end position="905"/>
    </location>
</feature>
<organism evidence="9 10">
    <name type="scientific">Poriferisphaera corsica</name>
    <dbReference type="NCBI Taxonomy" id="2528020"/>
    <lineage>
        <taxon>Bacteria</taxon>
        <taxon>Pseudomonadati</taxon>
        <taxon>Planctomycetota</taxon>
        <taxon>Phycisphaerae</taxon>
        <taxon>Phycisphaerales</taxon>
        <taxon>Phycisphaeraceae</taxon>
        <taxon>Poriferisphaera</taxon>
    </lineage>
</organism>
<dbReference type="Proteomes" id="UP000317369">
    <property type="component" value="Chromosome"/>
</dbReference>
<feature type="transmembrane region" description="Helical" evidence="6">
    <location>
        <begin position="437"/>
        <end position="454"/>
    </location>
</feature>
<evidence type="ECO:0000256" key="1">
    <source>
        <dbReference type="ARBA" id="ARBA00004141"/>
    </source>
</evidence>
<evidence type="ECO:0000259" key="8">
    <source>
        <dbReference type="Pfam" id="PF05140"/>
    </source>
</evidence>
<gene>
    <name evidence="9" type="primary">ccsA_2</name>
    <name evidence="9" type="ORF">KS4_21510</name>
</gene>
<evidence type="ECO:0000256" key="3">
    <source>
        <dbReference type="ARBA" id="ARBA00022748"/>
    </source>
</evidence>
<dbReference type="EMBL" id="CP036425">
    <property type="protein sequence ID" value="QDU34089.1"/>
    <property type="molecule type" value="Genomic_DNA"/>
</dbReference>
<dbReference type="PANTHER" id="PTHR30071">
    <property type="entry name" value="HEME EXPORTER PROTEIN C"/>
    <property type="match status" value="1"/>
</dbReference>